<dbReference type="GO" id="GO:0036374">
    <property type="term" value="F:glutathione hydrolase activity"/>
    <property type="evidence" value="ECO:0007669"/>
    <property type="project" value="UniProtKB-UniRule"/>
</dbReference>
<evidence type="ECO:0000256" key="7">
    <source>
        <dbReference type="ARBA" id="ARBA00023315"/>
    </source>
</evidence>
<comment type="caution">
    <text evidence="13">The sequence shown here is derived from an EMBL/GenBank/DDBJ whole genome shotgun (WGS) entry which is preliminary data.</text>
</comment>
<evidence type="ECO:0000256" key="12">
    <source>
        <dbReference type="SAM" id="SignalP"/>
    </source>
</evidence>
<dbReference type="NCBIfam" id="TIGR00066">
    <property type="entry name" value="g_glut_trans"/>
    <property type="match status" value="1"/>
</dbReference>
<feature type="chain" id="PRO_5031001143" description="Glutathione hydrolase proenzyme" evidence="12">
    <location>
        <begin position="19"/>
        <end position="554"/>
    </location>
</feature>
<dbReference type="PRINTS" id="PR01210">
    <property type="entry name" value="GGTRANSPTASE"/>
</dbReference>
<evidence type="ECO:0000256" key="9">
    <source>
        <dbReference type="PIRSR" id="PIRSR600101-1"/>
    </source>
</evidence>
<evidence type="ECO:0000313" key="14">
    <source>
        <dbReference type="Proteomes" id="UP000535020"/>
    </source>
</evidence>
<comment type="catalytic activity">
    <reaction evidence="2 11">
        <text>glutathione + H2O = L-cysteinylglycine + L-glutamate</text>
        <dbReference type="Rhea" id="RHEA:28807"/>
        <dbReference type="ChEBI" id="CHEBI:15377"/>
        <dbReference type="ChEBI" id="CHEBI:29985"/>
        <dbReference type="ChEBI" id="CHEBI:57925"/>
        <dbReference type="ChEBI" id="CHEBI:61694"/>
        <dbReference type="EC" id="3.4.19.13"/>
    </reaction>
</comment>
<dbReference type="InterPro" id="IPR055262">
    <property type="entry name" value="GGT_CS"/>
</dbReference>
<dbReference type="SUPFAM" id="SSF56235">
    <property type="entry name" value="N-terminal nucleophile aminohydrolases (Ntn hydrolases)"/>
    <property type="match status" value="1"/>
</dbReference>
<dbReference type="PANTHER" id="PTHR43199">
    <property type="entry name" value="GLUTATHIONE HYDROLASE"/>
    <property type="match status" value="1"/>
</dbReference>
<keyword evidence="6 11" id="KW-0865">Zymogen</keyword>
<comment type="similarity">
    <text evidence="3 11">Belongs to the gamma-glutamyltransferase family.</text>
</comment>
<evidence type="ECO:0000256" key="4">
    <source>
        <dbReference type="ARBA" id="ARBA00022679"/>
    </source>
</evidence>
<comment type="catalytic activity">
    <reaction evidence="8 11">
        <text>an N-terminal (5-L-glutamyl)-[peptide] + an alpha-amino acid = 5-L-glutamyl amino acid + an N-terminal L-alpha-aminoacyl-[peptide]</text>
        <dbReference type="Rhea" id="RHEA:23904"/>
        <dbReference type="Rhea" id="RHEA-COMP:9780"/>
        <dbReference type="Rhea" id="RHEA-COMP:9795"/>
        <dbReference type="ChEBI" id="CHEBI:77644"/>
        <dbReference type="ChEBI" id="CHEBI:78597"/>
        <dbReference type="ChEBI" id="CHEBI:78599"/>
        <dbReference type="ChEBI" id="CHEBI:78608"/>
        <dbReference type="EC" id="2.3.2.2"/>
    </reaction>
</comment>
<feature type="binding site" evidence="10">
    <location>
        <begin position="434"/>
        <end position="435"/>
    </location>
    <ligand>
        <name>L-glutamate</name>
        <dbReference type="ChEBI" id="CHEBI:29985"/>
    </ligand>
</feature>
<comment type="pathway">
    <text evidence="11">Sulfur metabolism; glutathione metabolism.</text>
</comment>
<keyword evidence="5 11" id="KW-0378">Hydrolase</keyword>
<feature type="binding site" evidence="10">
    <location>
        <position position="456"/>
    </location>
    <ligand>
        <name>L-glutamate</name>
        <dbReference type="ChEBI" id="CHEBI:29985"/>
    </ligand>
</feature>
<dbReference type="InterPro" id="IPR000101">
    <property type="entry name" value="GGT_peptidase"/>
</dbReference>
<dbReference type="EMBL" id="JACBJI010000001">
    <property type="protein sequence ID" value="NYA69888.1"/>
    <property type="molecule type" value="Genomic_DNA"/>
</dbReference>
<dbReference type="GO" id="GO:0006751">
    <property type="term" value="P:glutathione catabolic process"/>
    <property type="evidence" value="ECO:0007669"/>
    <property type="project" value="UniProtKB-UniRule"/>
</dbReference>
<dbReference type="InterPro" id="IPR043137">
    <property type="entry name" value="GGT_ssub_C"/>
</dbReference>
<feature type="binding site" evidence="10">
    <location>
        <begin position="381"/>
        <end position="383"/>
    </location>
    <ligand>
        <name>L-glutamate</name>
        <dbReference type="ChEBI" id="CHEBI:29985"/>
    </ligand>
</feature>
<reference evidence="13 14" key="1">
    <citation type="submission" date="2020-07" db="EMBL/GenBank/DDBJ databases">
        <authorList>
            <person name="Sun Q."/>
        </authorList>
    </citation>
    <scope>NUCLEOTIDE SEQUENCE [LARGE SCALE GENOMIC DNA]</scope>
    <source>
        <strain evidence="13 14">MAH-1</strain>
    </source>
</reference>
<dbReference type="Gene3D" id="3.60.20.40">
    <property type="match status" value="1"/>
</dbReference>
<comment type="catalytic activity">
    <reaction evidence="1 11">
        <text>an S-substituted glutathione + H2O = an S-substituted L-cysteinylglycine + L-glutamate</text>
        <dbReference type="Rhea" id="RHEA:59468"/>
        <dbReference type="ChEBI" id="CHEBI:15377"/>
        <dbReference type="ChEBI" id="CHEBI:29985"/>
        <dbReference type="ChEBI" id="CHEBI:90779"/>
        <dbReference type="ChEBI" id="CHEBI:143103"/>
        <dbReference type="EC" id="3.4.19.13"/>
    </reaction>
</comment>
<evidence type="ECO:0000313" key="13">
    <source>
        <dbReference type="EMBL" id="NYA69888.1"/>
    </source>
</evidence>
<comment type="subunit">
    <text evidence="11">This enzyme consists of two polypeptide chains, which are synthesized in precursor form from a single polypeptide.</text>
</comment>
<feature type="binding site" evidence="10">
    <location>
        <position position="405"/>
    </location>
    <ligand>
        <name>L-glutamate</name>
        <dbReference type="ChEBI" id="CHEBI:29985"/>
    </ligand>
</feature>
<keyword evidence="11" id="KW-0317">Glutathione biosynthesis</keyword>
<dbReference type="InterPro" id="IPR029055">
    <property type="entry name" value="Ntn_hydrolases_N"/>
</dbReference>
<comment type="PTM">
    <text evidence="11">Cleaved by autocatalysis into a large and a small subunit.</text>
</comment>
<dbReference type="PANTHER" id="PTHR43199:SF1">
    <property type="entry name" value="GLUTATHIONE HYDROLASE PROENZYME"/>
    <property type="match status" value="1"/>
</dbReference>
<dbReference type="EC" id="2.3.2.2" evidence="11"/>
<evidence type="ECO:0000256" key="6">
    <source>
        <dbReference type="ARBA" id="ARBA00023145"/>
    </source>
</evidence>
<dbReference type="Pfam" id="PF01019">
    <property type="entry name" value="G_glu_transpept"/>
    <property type="match status" value="1"/>
</dbReference>
<feature type="signal peptide" evidence="12">
    <location>
        <begin position="1"/>
        <end position="18"/>
    </location>
</feature>
<evidence type="ECO:0000256" key="10">
    <source>
        <dbReference type="PIRSR" id="PIRSR600101-2"/>
    </source>
</evidence>
<dbReference type="PROSITE" id="PS00462">
    <property type="entry name" value="G_GLU_TRANSPEPTIDASE"/>
    <property type="match status" value="1"/>
</dbReference>
<feature type="binding site" evidence="10">
    <location>
        <position position="90"/>
    </location>
    <ligand>
        <name>L-glutamate</name>
        <dbReference type="ChEBI" id="CHEBI:29985"/>
    </ligand>
</feature>
<feature type="active site" description="Nucleophile" evidence="9">
    <location>
        <position position="363"/>
    </location>
</feature>
<keyword evidence="4 11" id="KW-0808">Transferase</keyword>
<evidence type="ECO:0000256" key="11">
    <source>
        <dbReference type="RuleBase" id="RU368036"/>
    </source>
</evidence>
<dbReference type="InterPro" id="IPR043138">
    <property type="entry name" value="GGT_lsub"/>
</dbReference>
<dbReference type="EC" id="3.4.19.13" evidence="11"/>
<keyword evidence="12" id="KW-0732">Signal</keyword>
<sequence length="554" mass="60805">MRRFSLLLLLFSCQLSLAQVTAKKAMVVSAKKEASDIGLQIIRQGGNAFDAMIATQLALAIAYPYAGNISGGGFMVYRKANGEKGTLDFRETAPKASSKDMFLDKDRNVIPGKSTETALAVGVPGSIAAIYDIHAKFGSLPMKKLFEPAIALAEKGIVLSEKDIRHIENNQKDIIRLNGINTIYAKSYKIGDTIRFPALAETLKRISKNGRNEFYKGETAKKLIAYLKAKGGIMTLSDLESYKSKWRRPIEFYYKKLHVTTMAPPSSGGICLGQILKMIESYDVKSLGHNSEQYIQLLTEAERRSYADRNHFLGDPDFTNVPKNQLFDKNYLKQRMSGFSFEKATKSSDVSHGEIAFSESDETTHFSIVDSFGNAVSVTTTLNGAYGSKLYCDELGFFLNNEMDDFSAKPGVPNYFGLTGSEANSIAPGKRMLSSMTPTIVEKDGKLFMVLGTPGGSTIITSVLQTILNVTEFGMGMQQAVEAKRFHHQWLPDSVMIEPGTLSSEQITNLEAKGYKIDEKYAPVIGKVDAILIRKDGTKEAGADKRGDDAASGF</sequence>
<evidence type="ECO:0000256" key="2">
    <source>
        <dbReference type="ARBA" id="ARBA00001089"/>
    </source>
</evidence>
<evidence type="ECO:0000256" key="1">
    <source>
        <dbReference type="ARBA" id="ARBA00001049"/>
    </source>
</evidence>
<evidence type="ECO:0000256" key="8">
    <source>
        <dbReference type="ARBA" id="ARBA00047417"/>
    </source>
</evidence>
<protein>
    <recommendedName>
        <fullName evidence="11">Glutathione hydrolase proenzyme</fullName>
        <ecNumber evidence="11">2.3.2.2</ecNumber>
        <ecNumber evidence="11">3.4.19.13</ecNumber>
    </recommendedName>
    <component>
        <recommendedName>
            <fullName evidence="11">Glutathione hydrolase large chain</fullName>
        </recommendedName>
    </component>
    <component>
        <recommendedName>
            <fullName evidence="11">Glutathione hydrolase small chain</fullName>
        </recommendedName>
    </component>
</protein>
<dbReference type="UniPathway" id="UPA00204"/>
<organism evidence="13 14">
    <name type="scientific">Flavobacterium agri</name>
    <dbReference type="NCBI Taxonomy" id="2743471"/>
    <lineage>
        <taxon>Bacteria</taxon>
        <taxon>Pseudomonadati</taxon>
        <taxon>Bacteroidota</taxon>
        <taxon>Flavobacteriia</taxon>
        <taxon>Flavobacteriales</taxon>
        <taxon>Flavobacteriaceae</taxon>
        <taxon>Flavobacterium</taxon>
    </lineage>
</organism>
<dbReference type="GO" id="GO:0006750">
    <property type="term" value="P:glutathione biosynthetic process"/>
    <property type="evidence" value="ECO:0007669"/>
    <property type="project" value="UniProtKB-KW"/>
</dbReference>
<keyword evidence="7 11" id="KW-0012">Acyltransferase</keyword>
<accession>A0A7Y9C603</accession>
<dbReference type="AlphaFoldDB" id="A0A7Y9C603"/>
<name>A0A7Y9C603_9FLAO</name>
<evidence type="ECO:0000256" key="5">
    <source>
        <dbReference type="ARBA" id="ARBA00022801"/>
    </source>
</evidence>
<proteinExistence type="inferred from homology"/>
<dbReference type="InterPro" id="IPR051792">
    <property type="entry name" value="GGT_bact"/>
</dbReference>
<dbReference type="RefSeq" id="WP_176004708.1">
    <property type="nucleotide sequence ID" value="NZ_JABWMI010000005.1"/>
</dbReference>
<gene>
    <name evidence="13" type="primary">ggt</name>
    <name evidence="13" type="ORF">HZF10_03075</name>
</gene>
<keyword evidence="14" id="KW-1185">Reference proteome</keyword>
<evidence type="ECO:0000256" key="3">
    <source>
        <dbReference type="ARBA" id="ARBA00009381"/>
    </source>
</evidence>
<dbReference type="Gene3D" id="1.10.246.130">
    <property type="match status" value="1"/>
</dbReference>
<dbReference type="Proteomes" id="UP000535020">
    <property type="component" value="Unassembled WGS sequence"/>
</dbReference>
<dbReference type="GO" id="GO:0103068">
    <property type="term" value="F:leukotriene C4 gamma-glutamyl transferase activity"/>
    <property type="evidence" value="ECO:0007669"/>
    <property type="project" value="UniProtKB-EC"/>
</dbReference>